<accession>A0AAJ0BR41</accession>
<feature type="region of interest" description="Disordered" evidence="1">
    <location>
        <begin position="136"/>
        <end position="177"/>
    </location>
</feature>
<evidence type="ECO:0000313" key="2">
    <source>
        <dbReference type="EMBL" id="KAK1761482.1"/>
    </source>
</evidence>
<organism evidence="2 3">
    <name type="scientific">Echria macrotheca</name>
    <dbReference type="NCBI Taxonomy" id="438768"/>
    <lineage>
        <taxon>Eukaryota</taxon>
        <taxon>Fungi</taxon>
        <taxon>Dikarya</taxon>
        <taxon>Ascomycota</taxon>
        <taxon>Pezizomycotina</taxon>
        <taxon>Sordariomycetes</taxon>
        <taxon>Sordariomycetidae</taxon>
        <taxon>Sordariales</taxon>
        <taxon>Schizotheciaceae</taxon>
        <taxon>Echria</taxon>
    </lineage>
</organism>
<evidence type="ECO:0000313" key="3">
    <source>
        <dbReference type="Proteomes" id="UP001239445"/>
    </source>
</evidence>
<protein>
    <submittedName>
        <fullName evidence="2">Uncharacterized protein</fullName>
    </submittedName>
</protein>
<reference evidence="2" key="1">
    <citation type="submission" date="2023-06" db="EMBL/GenBank/DDBJ databases">
        <title>Genome-scale phylogeny and comparative genomics of the fungal order Sordariales.</title>
        <authorList>
            <consortium name="Lawrence Berkeley National Laboratory"/>
            <person name="Hensen N."/>
            <person name="Bonometti L."/>
            <person name="Westerberg I."/>
            <person name="Brannstrom I.O."/>
            <person name="Guillou S."/>
            <person name="Cros-Aarteil S."/>
            <person name="Calhoun S."/>
            <person name="Haridas S."/>
            <person name="Kuo A."/>
            <person name="Mondo S."/>
            <person name="Pangilinan J."/>
            <person name="Riley R."/>
            <person name="Labutti K."/>
            <person name="Andreopoulos B."/>
            <person name="Lipzen A."/>
            <person name="Chen C."/>
            <person name="Yanf M."/>
            <person name="Daum C."/>
            <person name="Ng V."/>
            <person name="Clum A."/>
            <person name="Steindorff A."/>
            <person name="Ohm R."/>
            <person name="Martin F."/>
            <person name="Silar P."/>
            <person name="Natvig D."/>
            <person name="Lalanne C."/>
            <person name="Gautier V."/>
            <person name="Ament-Velasquez S.L."/>
            <person name="Kruys A."/>
            <person name="Hutchinson M.I."/>
            <person name="Powell A.J."/>
            <person name="Barry K."/>
            <person name="Miller A.N."/>
            <person name="Grigoriev I.V."/>
            <person name="Debuchy R."/>
            <person name="Gladieux P."/>
            <person name="Thoren M.H."/>
            <person name="Johannesson H."/>
        </authorList>
    </citation>
    <scope>NUCLEOTIDE SEQUENCE</scope>
    <source>
        <strain evidence="2">PSN4</strain>
    </source>
</reference>
<evidence type="ECO:0000256" key="1">
    <source>
        <dbReference type="SAM" id="MobiDB-lite"/>
    </source>
</evidence>
<proteinExistence type="predicted"/>
<dbReference type="Proteomes" id="UP001239445">
    <property type="component" value="Unassembled WGS sequence"/>
</dbReference>
<keyword evidence="3" id="KW-1185">Reference proteome</keyword>
<gene>
    <name evidence="2" type="ORF">QBC47DRAFT_30160</name>
</gene>
<dbReference type="AlphaFoldDB" id="A0AAJ0BR41"/>
<sequence length="315" mass="34603">MPSYDRIYASSPVLAMPSQAVHQMPFGDPFLSRQGSMLSHPISLPPQLVRTSSVAGRKRSRDEAAVNLDPPEKIVEAPVIKESEDEWIYGPGMTLIKKSTGYVADASSQSGTWVDEKAAAEEARKTEEALALQQQLAQERPSLRSHKSQRLSEMSIPQIAHEGPSSRRSSPTREVVNPMTASSGSIAQPIIDDFTLHLGIGWSRISDDEHIQAAARGWARFIENHYPVSNAKIRLESRGLQSYLVEAAEGFFLFAENLRQGRLVSQTVERTLENLKCSPPVFDGPEVMNAADTPRLMPSLSVPALPTTSVDIDMS</sequence>
<comment type="caution">
    <text evidence="2">The sequence shown here is derived from an EMBL/GenBank/DDBJ whole genome shotgun (WGS) entry which is preliminary data.</text>
</comment>
<dbReference type="EMBL" id="MU839827">
    <property type="protein sequence ID" value="KAK1761482.1"/>
    <property type="molecule type" value="Genomic_DNA"/>
</dbReference>
<name>A0AAJ0BR41_9PEZI</name>